<dbReference type="GO" id="GO:0005634">
    <property type="term" value="C:nucleus"/>
    <property type="evidence" value="ECO:0007669"/>
    <property type="project" value="TreeGrafter"/>
</dbReference>
<evidence type="ECO:0000259" key="1">
    <source>
        <dbReference type="Pfam" id="PF03184"/>
    </source>
</evidence>
<protein>
    <recommendedName>
        <fullName evidence="1">DDE-1 domain-containing protein</fullName>
    </recommendedName>
</protein>
<name>A0A085MXV3_9BILA</name>
<dbReference type="PANTHER" id="PTHR19303">
    <property type="entry name" value="TRANSPOSON"/>
    <property type="match status" value="1"/>
</dbReference>
<dbReference type="InterPro" id="IPR004875">
    <property type="entry name" value="DDE_SF_endonuclease_dom"/>
</dbReference>
<dbReference type="PANTHER" id="PTHR19303:SF26">
    <property type="entry name" value="TIGGER TRANSPOSABLE ELEMENT-DERIVED PROTEIN 1"/>
    <property type="match status" value="1"/>
</dbReference>
<feature type="domain" description="DDE-1" evidence="1">
    <location>
        <begin position="1"/>
        <end position="94"/>
    </location>
</feature>
<dbReference type="Pfam" id="PF03184">
    <property type="entry name" value="DDE_1"/>
    <property type="match status" value="1"/>
</dbReference>
<dbReference type="InterPro" id="IPR050863">
    <property type="entry name" value="CenT-Element_Derived"/>
</dbReference>
<organism evidence="2">
    <name type="scientific">Trichuris suis</name>
    <name type="common">pig whipworm</name>
    <dbReference type="NCBI Taxonomy" id="68888"/>
    <lineage>
        <taxon>Eukaryota</taxon>
        <taxon>Metazoa</taxon>
        <taxon>Ecdysozoa</taxon>
        <taxon>Nematoda</taxon>
        <taxon>Enoplea</taxon>
        <taxon>Dorylaimia</taxon>
        <taxon>Trichinellida</taxon>
        <taxon>Trichuridae</taxon>
        <taxon>Trichuris</taxon>
    </lineage>
</organism>
<proteinExistence type="predicted"/>
<accession>A0A085MXV3</accession>
<dbReference type="AlphaFoldDB" id="A0A085MXV3"/>
<gene>
    <name evidence="2" type="ORF">M514_25768</name>
</gene>
<evidence type="ECO:0000313" key="2">
    <source>
        <dbReference type="EMBL" id="KFD62049.1"/>
    </source>
</evidence>
<dbReference type="Proteomes" id="UP000030758">
    <property type="component" value="Unassembled WGS sequence"/>
</dbReference>
<sequence>MTQALFEDWCLKCFVPETREYCRQKNVQLRILLMLDSAPAHAQYISDMHPDVKVVYLPPNTTALIQAMDQGTIGAFKACYPRQAFEPAPEAIESGRTLREF</sequence>
<dbReference type="GO" id="GO:0003677">
    <property type="term" value="F:DNA binding"/>
    <property type="evidence" value="ECO:0007669"/>
    <property type="project" value="TreeGrafter"/>
</dbReference>
<reference evidence="2" key="1">
    <citation type="journal article" date="2014" name="Nat. Genet.">
        <title>Genome and transcriptome of the porcine whipworm Trichuris suis.</title>
        <authorList>
            <person name="Jex A.R."/>
            <person name="Nejsum P."/>
            <person name="Schwarz E.M."/>
            <person name="Hu L."/>
            <person name="Young N.D."/>
            <person name="Hall R.S."/>
            <person name="Korhonen P.K."/>
            <person name="Liao S."/>
            <person name="Thamsborg S."/>
            <person name="Xia J."/>
            <person name="Xu P."/>
            <person name="Wang S."/>
            <person name="Scheerlinck J.P."/>
            <person name="Hofmann A."/>
            <person name="Sternberg P.W."/>
            <person name="Wang J."/>
            <person name="Gasser R.B."/>
        </authorList>
    </citation>
    <scope>NUCLEOTIDE SEQUENCE [LARGE SCALE GENOMIC DNA]</scope>
    <source>
        <strain evidence="2">DCEP-RM93F</strain>
    </source>
</reference>
<dbReference type="EMBL" id="KL367603">
    <property type="protein sequence ID" value="KFD62049.1"/>
    <property type="molecule type" value="Genomic_DNA"/>
</dbReference>